<evidence type="ECO:0000313" key="2">
    <source>
        <dbReference type="Proteomes" id="UP001152795"/>
    </source>
</evidence>
<dbReference type="OrthoDB" id="5963957at2759"/>
<dbReference type="Proteomes" id="UP001152795">
    <property type="component" value="Unassembled WGS sequence"/>
</dbReference>
<organism evidence="1 2">
    <name type="scientific">Paramuricea clavata</name>
    <name type="common">Red gorgonian</name>
    <name type="synonym">Violescent sea-whip</name>
    <dbReference type="NCBI Taxonomy" id="317549"/>
    <lineage>
        <taxon>Eukaryota</taxon>
        <taxon>Metazoa</taxon>
        <taxon>Cnidaria</taxon>
        <taxon>Anthozoa</taxon>
        <taxon>Octocorallia</taxon>
        <taxon>Malacalcyonacea</taxon>
        <taxon>Plexauridae</taxon>
        <taxon>Paramuricea</taxon>
    </lineage>
</organism>
<comment type="caution">
    <text evidence="1">The sequence shown here is derived from an EMBL/GenBank/DDBJ whole genome shotgun (WGS) entry which is preliminary data.</text>
</comment>
<dbReference type="Gene3D" id="3.90.70.80">
    <property type="match status" value="1"/>
</dbReference>
<dbReference type="InterPro" id="IPR038765">
    <property type="entry name" value="Papain-like_cys_pep_sf"/>
</dbReference>
<evidence type="ECO:0000313" key="1">
    <source>
        <dbReference type="EMBL" id="CAB4021255.1"/>
    </source>
</evidence>
<proteinExistence type="predicted"/>
<gene>
    <name evidence="1" type="ORF">PACLA_8A022238</name>
</gene>
<accession>A0A6S7IPV7</accession>
<dbReference type="EMBL" id="CACRXK020011337">
    <property type="protein sequence ID" value="CAB4021255.1"/>
    <property type="molecule type" value="Genomic_DNA"/>
</dbReference>
<dbReference type="AlphaFoldDB" id="A0A6S7IPV7"/>
<keyword evidence="2" id="KW-1185">Reference proteome</keyword>
<dbReference type="SUPFAM" id="SSF54001">
    <property type="entry name" value="Cysteine proteinases"/>
    <property type="match status" value="1"/>
</dbReference>
<protein>
    <submittedName>
        <fullName evidence="1">Uncharacterized protein</fullName>
    </submittedName>
</protein>
<dbReference type="CDD" id="cd22744">
    <property type="entry name" value="OTU"/>
    <property type="match status" value="1"/>
</dbReference>
<reference evidence="1" key="1">
    <citation type="submission" date="2020-04" db="EMBL/GenBank/DDBJ databases">
        <authorList>
            <person name="Alioto T."/>
            <person name="Alioto T."/>
            <person name="Gomez Garrido J."/>
        </authorList>
    </citation>
    <scope>NUCLEOTIDE SEQUENCE</scope>
    <source>
        <strain evidence="1">A484AB</strain>
    </source>
</reference>
<sequence length="1009" mass="115462">MARKVTCCLWFLCILTCYLSNSPCVGAIEKSWLNFIKLCIANCEKNRDETQVRISPEGSPFSSNIINDVIPSVILWNPLSHTNNFGQLTCPNCHSALRHWKWKDGSNDRDNPRNLFCIQERVLLVSSVYLCERNHQIVSHDPQILKEVRKQIQIPFVLFHKSGVTRDLFDYIGITIQTGITIEDVEIMLINLHSSRQSMLHNTPTSTRNIDHNRDIYNPLYTIGKDFIGRKLISKVFVRAFFETEHMYTQYMAQTRGSWISFDHTFKVTSNIGYWEHGTWRKLYDCLFIVMNEKSDILGWQLTKGTALNNVQKLLEGLKNRLVRLESASDGIIVDTFDGIIVDNCCILKNKLKDIFGPNVIIKLDLFHGIQRIVKQIPKRSGNAMVKRLRKQLIKDLRLCFRQLSDVGDERKEMTPSPTIIERNIEIFKQKWKDEEVEKTKIFPVLAHDEIEKLLVHIRLGCLSDIPPGIGTNRNERLHRKLRKWLSRSRMGVSLAVALLTTIFYIHMEQNSKCVKKRSSKIVVPVTRWYGNFLANGGQLSNEKFGLNNSNLNLNLMEEEIDLISDDGSLLGNRALSDDYSSDESVHLDNDDTETFAKENSESLKNRANAMANIATSVFKKAKAPITADKNLWIFSNSVLLLFSNPSFEVLHQEEKEESVDGILKNYGFIRRKVAGNGDCCFLAVGIGMEIFLEEGNQENLCTHLNSLGFYKGQDISDRVMILRSLVVAEFLGENSKEYLMFLVNSEQECYEEMANQFLDQGFFDCELGNGVLLALVNVLKCSIVCFTSITNYPVIPLLPRHETLSSIPLYVAFTHFGKGHYDAVYLQEDSVYHEEVGQTQKCSCGRGGANDKSKEFCKAYGSRCKCFQNMQGCGNLCKCFNCGNPYGSNQTKSLQSKMARKRKRHHDTPESSADFLHRRGEPVPLAKWTDYDNYLLQQVTNIVVGVDDNCIPDYDSVLHLFKEISSYQNTSWPSLKDIKLKVDMFLRDRAAFRIMLKQQLNLDYNDNS</sequence>
<name>A0A6S7IPV7_PARCT</name>